<organism evidence="1 2">
    <name type="scientific">Dunaliella salina</name>
    <name type="common">Green alga</name>
    <name type="synonym">Protococcus salinus</name>
    <dbReference type="NCBI Taxonomy" id="3046"/>
    <lineage>
        <taxon>Eukaryota</taxon>
        <taxon>Viridiplantae</taxon>
        <taxon>Chlorophyta</taxon>
        <taxon>core chlorophytes</taxon>
        <taxon>Chlorophyceae</taxon>
        <taxon>CS clade</taxon>
        <taxon>Chlamydomonadales</taxon>
        <taxon>Dunaliellaceae</taxon>
        <taxon>Dunaliella</taxon>
    </lineage>
</organism>
<accession>A0ABQ7GMF0</accession>
<feature type="non-terminal residue" evidence="1">
    <location>
        <position position="1"/>
    </location>
</feature>
<reference evidence="1" key="1">
    <citation type="submission" date="2017-08" db="EMBL/GenBank/DDBJ databases">
        <authorList>
            <person name="Polle J.E."/>
            <person name="Barry K."/>
            <person name="Cushman J."/>
            <person name="Schmutz J."/>
            <person name="Tran D."/>
            <person name="Hathwaick L.T."/>
            <person name="Yim W.C."/>
            <person name="Jenkins J."/>
            <person name="Mckie-Krisberg Z.M."/>
            <person name="Prochnik S."/>
            <person name="Lindquist E."/>
            <person name="Dockter R.B."/>
            <person name="Adam C."/>
            <person name="Molina H."/>
            <person name="Bunkerborg J."/>
            <person name="Jin E."/>
            <person name="Buchheim M."/>
            <person name="Magnuson J."/>
        </authorList>
    </citation>
    <scope>NUCLEOTIDE SEQUENCE</scope>
    <source>
        <strain evidence="1">CCAP 19/18</strain>
    </source>
</reference>
<dbReference type="EMBL" id="MU069690">
    <property type="protein sequence ID" value="KAF5835741.1"/>
    <property type="molecule type" value="Genomic_DNA"/>
</dbReference>
<gene>
    <name evidence="1" type="ORF">DUNSADRAFT_6922</name>
</gene>
<evidence type="ECO:0000313" key="2">
    <source>
        <dbReference type="Proteomes" id="UP000815325"/>
    </source>
</evidence>
<proteinExistence type="predicted"/>
<name>A0ABQ7GMF0_DUNSA</name>
<dbReference type="Proteomes" id="UP000815325">
    <property type="component" value="Unassembled WGS sequence"/>
</dbReference>
<comment type="caution">
    <text evidence="1">The sequence shown here is derived from an EMBL/GenBank/DDBJ whole genome shotgun (WGS) entry which is preliminary data.</text>
</comment>
<protein>
    <submittedName>
        <fullName evidence="1">Uncharacterized protein</fullName>
    </submittedName>
</protein>
<keyword evidence="2" id="KW-1185">Reference proteome</keyword>
<sequence>PACNFWKLLQPWKSLFVLHTCKSERCLQPALMAPLTKSKQGSSSWSASCGYFALSKDQGINLQSVLY</sequence>
<evidence type="ECO:0000313" key="1">
    <source>
        <dbReference type="EMBL" id="KAF5835741.1"/>
    </source>
</evidence>